<evidence type="ECO:0000313" key="1">
    <source>
        <dbReference type="EMBL" id="RHZ44855.1"/>
    </source>
</evidence>
<dbReference type="RefSeq" id="XP_026610494.1">
    <property type="nucleotide sequence ID" value="XM_026753939.1"/>
</dbReference>
<comment type="caution">
    <text evidence="1">The sequence shown here is derived from an EMBL/GenBank/DDBJ whole genome shotgun (WGS) entry which is preliminary data.</text>
</comment>
<dbReference type="STRING" id="41047.A0A397G1M7"/>
<reference evidence="1" key="1">
    <citation type="submission" date="2018-08" db="EMBL/GenBank/DDBJ databases">
        <title>Draft genome sequence of azole-resistant Aspergillus thermomutatus (Neosartorya pseudofischeri) strain HMR AF 39, isolated from a human nasal aspirate.</title>
        <authorList>
            <person name="Parent-Michaud M."/>
            <person name="Dufresne P.J."/>
            <person name="Fournier E."/>
            <person name="Martineau C."/>
            <person name="Moreira S."/>
            <person name="Perkins V."/>
            <person name="De Repentigny L."/>
            <person name="Dufresne S.F."/>
        </authorList>
    </citation>
    <scope>NUCLEOTIDE SEQUENCE [LARGE SCALE GENOMIC DNA]</scope>
    <source>
        <strain evidence="1">HMR AF 39</strain>
    </source>
</reference>
<dbReference type="AlphaFoldDB" id="A0A397G1M7"/>
<dbReference type="OrthoDB" id="73875at2759"/>
<organism evidence="1 2">
    <name type="scientific">Aspergillus thermomutatus</name>
    <name type="common">Neosartorya pseudofischeri</name>
    <dbReference type="NCBI Taxonomy" id="41047"/>
    <lineage>
        <taxon>Eukaryota</taxon>
        <taxon>Fungi</taxon>
        <taxon>Dikarya</taxon>
        <taxon>Ascomycota</taxon>
        <taxon>Pezizomycotina</taxon>
        <taxon>Eurotiomycetes</taxon>
        <taxon>Eurotiomycetidae</taxon>
        <taxon>Eurotiales</taxon>
        <taxon>Aspergillaceae</taxon>
        <taxon>Aspergillus</taxon>
        <taxon>Aspergillus subgen. Fumigati</taxon>
    </lineage>
</organism>
<evidence type="ECO:0000313" key="2">
    <source>
        <dbReference type="Proteomes" id="UP000215305"/>
    </source>
</evidence>
<dbReference type="EMBL" id="NKHU02000311">
    <property type="protein sequence ID" value="RHZ44855.1"/>
    <property type="molecule type" value="Genomic_DNA"/>
</dbReference>
<dbReference type="VEuPathDB" id="FungiDB:CDV56_100320"/>
<sequence>GDLTLHYLRWLRAASSGGKEVILELAFWMGPTLGVADSTVRTNYGDRSHTAATDRWIVMHMHIPLDGATFMGGNNVLYVGVRNMGIYHSQGVYLPAAVTRGFRQGYRAEFRYSSSYAEGEYNRGSLRDYNSRTDTIACPRSRRGNSSRRWYVGQNRDSSVPGSANANADYGQLLNDFGAWLHDQGTFSVDNLAYLWPSLRTIRIDNGFTANINARDRLDPEDGAFDQNWRPDGDAPTDPWFYRNI</sequence>
<protein>
    <submittedName>
        <fullName evidence="1">Uncharacterized protein</fullName>
    </submittedName>
</protein>
<proteinExistence type="predicted"/>
<feature type="non-terminal residue" evidence="1">
    <location>
        <position position="1"/>
    </location>
</feature>
<accession>A0A397G1M7</accession>
<dbReference type="Proteomes" id="UP000215305">
    <property type="component" value="Unassembled WGS sequence"/>
</dbReference>
<gene>
    <name evidence="1" type="ORF">CDV56_100320</name>
</gene>
<keyword evidence="2" id="KW-1185">Reference proteome</keyword>
<name>A0A397G1M7_ASPTH</name>
<dbReference type="GeneID" id="38122294"/>